<organism evidence="2 3">
    <name type="scientific">Burkholderia anthina</name>
    <dbReference type="NCBI Taxonomy" id="179879"/>
    <lineage>
        <taxon>Bacteria</taxon>
        <taxon>Pseudomonadati</taxon>
        <taxon>Pseudomonadota</taxon>
        <taxon>Betaproteobacteria</taxon>
        <taxon>Burkholderiales</taxon>
        <taxon>Burkholderiaceae</taxon>
        <taxon>Burkholderia</taxon>
        <taxon>Burkholderia cepacia complex</taxon>
    </lineage>
</organism>
<sequence>MAAARVTAPADRGPADEALEQVLRALFDEEHEHLFERIEDIVMRVAFDFSHRNQIQAARLLGISRNVLRAWLIRAKAIAAVK</sequence>
<dbReference type="InterPro" id="IPR002197">
    <property type="entry name" value="HTH_Fis"/>
</dbReference>
<evidence type="ECO:0000313" key="3">
    <source>
        <dbReference type="Proteomes" id="UP000494201"/>
    </source>
</evidence>
<dbReference type="SUPFAM" id="SSF46689">
    <property type="entry name" value="Homeodomain-like"/>
    <property type="match status" value="1"/>
</dbReference>
<dbReference type="Proteomes" id="UP000494201">
    <property type="component" value="Unassembled WGS sequence"/>
</dbReference>
<dbReference type="Pfam" id="PF02954">
    <property type="entry name" value="HTH_8"/>
    <property type="match status" value="1"/>
</dbReference>
<dbReference type="InterPro" id="IPR009057">
    <property type="entry name" value="Homeodomain-like_sf"/>
</dbReference>
<evidence type="ECO:0000313" key="2">
    <source>
        <dbReference type="EMBL" id="VVU50539.1"/>
    </source>
</evidence>
<proteinExistence type="predicted"/>
<feature type="domain" description="DNA binding HTH" evidence="1">
    <location>
        <begin position="51"/>
        <end position="69"/>
    </location>
</feature>
<dbReference type="Gene3D" id="1.10.10.60">
    <property type="entry name" value="Homeodomain-like"/>
    <property type="match status" value="1"/>
</dbReference>
<reference evidence="2 3" key="1">
    <citation type="submission" date="2019-09" db="EMBL/GenBank/DDBJ databases">
        <authorList>
            <person name="Depoorter E."/>
        </authorList>
    </citation>
    <scope>NUCLEOTIDE SEQUENCE [LARGE SCALE GENOMIC DNA]</scope>
    <source>
        <strain evidence="2">LMG 20980</strain>
    </source>
</reference>
<dbReference type="EMBL" id="CABVLY010000011">
    <property type="protein sequence ID" value="VVU50539.1"/>
    <property type="molecule type" value="Genomic_DNA"/>
</dbReference>
<dbReference type="AlphaFoldDB" id="A0A6P2GBC2"/>
<gene>
    <name evidence="2" type="ORF">BAN20980_03255</name>
</gene>
<accession>A0A6P2GBC2</accession>
<evidence type="ECO:0000259" key="1">
    <source>
        <dbReference type="Pfam" id="PF02954"/>
    </source>
</evidence>
<protein>
    <submittedName>
        <fullName evidence="2">Fis family transcriptional regulator</fullName>
    </submittedName>
</protein>
<name>A0A6P2GBC2_9BURK</name>